<reference evidence="3" key="1">
    <citation type="submission" date="2013-05" db="EMBL/GenBank/DDBJ databases">
        <title>Genome assembly of Cystobacter fuscus DSM 2262.</title>
        <authorList>
            <person name="Sharma G."/>
            <person name="Khatri I."/>
            <person name="Kaur C."/>
            <person name="Mayilraj S."/>
            <person name="Subramanian S."/>
        </authorList>
    </citation>
    <scope>NUCLEOTIDE SEQUENCE [LARGE SCALE GENOMIC DNA]</scope>
    <source>
        <strain evidence="3">DSM 2262</strain>
    </source>
</reference>
<dbReference type="Pfam" id="PF00144">
    <property type="entry name" value="Beta-lactamase"/>
    <property type="match status" value="1"/>
</dbReference>
<evidence type="ECO:0000259" key="2">
    <source>
        <dbReference type="Pfam" id="PF00144"/>
    </source>
</evidence>
<dbReference type="InterPro" id="IPR023650">
    <property type="entry name" value="Beta-lactam_class-A_AS"/>
</dbReference>
<comment type="caution">
    <text evidence="3">The sequence shown here is derived from an EMBL/GenBank/DDBJ whole genome shotgun (WGS) entry which is preliminary data.</text>
</comment>
<dbReference type="EMBL" id="ANAH02000013">
    <property type="protein sequence ID" value="EPX60471.1"/>
    <property type="molecule type" value="Genomic_DNA"/>
</dbReference>
<keyword evidence="1" id="KW-0732">Signal</keyword>
<dbReference type="InterPro" id="IPR012338">
    <property type="entry name" value="Beta-lactam/transpept-like"/>
</dbReference>
<sequence>MRTLFSVLLLLALVTPVRARSAEVRKTPRSAPAAAMDALLAGKFRADQPGAVVLAVKEGRTLFRKAYGLASVELGVPVKPDTVFRIASTTKQFTAAAVLELVEEGRVDLKAPLRRYLPELPAGWAAITVEHLLTHTSGLREYSRAPDFRMEEPVTPAGLLARLEGWPLEFEPGTRFAYNNSGYILLGLLVERLSGQPYETFLKEHFLQPLGLTRTAFPTHGELVPGLASPYSSGPRPAPVVSPSPAGGLVSNADDLAAWTLALHGGKVLSPASLQVMTTPFHLKDGQDTRYGLGMRIGELHGQPYIHHSGDNPGYHVQVAALPRSRVAVVVLMNGEEGEVSPEFLAKRLAALAIGQPLTEPTPSVVSVEVLQALVGRYRSGDAVRTIRLRDGHLYSVLGEGPPGLIQPLSPTEFFFPDNSDLHLRFTLEAGRAVAVTRLSDGGSPQVFLREPAESKP</sequence>
<dbReference type="PANTHER" id="PTHR46825">
    <property type="entry name" value="D-ALANYL-D-ALANINE-CARBOXYPEPTIDASE/ENDOPEPTIDASE AMPH"/>
    <property type="match status" value="1"/>
</dbReference>
<dbReference type="InterPro" id="IPR050491">
    <property type="entry name" value="AmpC-like"/>
</dbReference>
<dbReference type="RefSeq" id="WP_002628107.1">
    <property type="nucleotide sequence ID" value="NZ_ANAH02000013.1"/>
</dbReference>
<keyword evidence="4" id="KW-1185">Reference proteome</keyword>
<name>S9PBH1_CYSF2</name>
<dbReference type="Gene3D" id="3.40.710.10">
    <property type="entry name" value="DD-peptidase/beta-lactamase superfamily"/>
    <property type="match status" value="1"/>
</dbReference>
<dbReference type="PROSITE" id="PS00146">
    <property type="entry name" value="BETA_LACTAMASE_A"/>
    <property type="match status" value="1"/>
</dbReference>
<evidence type="ECO:0000313" key="4">
    <source>
        <dbReference type="Proteomes" id="UP000011682"/>
    </source>
</evidence>
<dbReference type="eggNOG" id="COG1680">
    <property type="taxonomic scope" value="Bacteria"/>
</dbReference>
<protein>
    <recommendedName>
        <fullName evidence="2">Beta-lactamase-related domain-containing protein</fullName>
    </recommendedName>
</protein>
<gene>
    <name evidence="3" type="ORF">D187_001958</name>
</gene>
<dbReference type="PANTHER" id="PTHR46825:SF9">
    <property type="entry name" value="BETA-LACTAMASE-RELATED DOMAIN-CONTAINING PROTEIN"/>
    <property type="match status" value="1"/>
</dbReference>
<dbReference type="OrthoDB" id="5487213at2"/>
<feature type="domain" description="Beta-lactamase-related" evidence="2">
    <location>
        <begin position="46"/>
        <end position="350"/>
    </location>
</feature>
<evidence type="ECO:0000256" key="1">
    <source>
        <dbReference type="SAM" id="SignalP"/>
    </source>
</evidence>
<dbReference type="AlphaFoldDB" id="S9PBH1"/>
<dbReference type="SUPFAM" id="SSF56601">
    <property type="entry name" value="beta-lactamase/transpeptidase-like"/>
    <property type="match status" value="1"/>
</dbReference>
<organism evidence="3 4">
    <name type="scientific">Cystobacter fuscus (strain ATCC 25194 / DSM 2262 / NBRC 100088 / M29)</name>
    <dbReference type="NCBI Taxonomy" id="1242864"/>
    <lineage>
        <taxon>Bacteria</taxon>
        <taxon>Pseudomonadati</taxon>
        <taxon>Myxococcota</taxon>
        <taxon>Myxococcia</taxon>
        <taxon>Myxococcales</taxon>
        <taxon>Cystobacterineae</taxon>
        <taxon>Archangiaceae</taxon>
        <taxon>Cystobacter</taxon>
    </lineage>
</organism>
<proteinExistence type="predicted"/>
<accession>S9PBH1</accession>
<dbReference type="InterPro" id="IPR001466">
    <property type="entry name" value="Beta-lactam-related"/>
</dbReference>
<feature type="chain" id="PRO_5004567438" description="Beta-lactamase-related domain-containing protein" evidence="1">
    <location>
        <begin position="20"/>
        <end position="457"/>
    </location>
</feature>
<evidence type="ECO:0000313" key="3">
    <source>
        <dbReference type="EMBL" id="EPX60471.1"/>
    </source>
</evidence>
<feature type="signal peptide" evidence="1">
    <location>
        <begin position="1"/>
        <end position="19"/>
    </location>
</feature>
<dbReference type="Proteomes" id="UP000011682">
    <property type="component" value="Unassembled WGS sequence"/>
</dbReference>